<dbReference type="AlphaFoldDB" id="A0A9D2HE87"/>
<sequence length="206" mass="22089">MSKKSTPQAEQKVQAPEGALALPQTAQADMAGEQAADQAVDTDRIAELEKQLAEMRAAHDAALKELAEARGEAEAAKSEGASPASDPDGYVYVYANLPSGQIFALPDGGKVEIKGVPASLLRGPEGERLKGGKYGVTRVKKNEWDAVLRLYGTMAIFRNGLVFATGSEFDGGEEAHQRRDLRHGFEPLDPRGKKVKTTPAERDDEA</sequence>
<feature type="compositionally biased region" description="Basic and acidic residues" evidence="2">
    <location>
        <begin position="173"/>
        <end position="192"/>
    </location>
</feature>
<evidence type="ECO:0000313" key="4">
    <source>
        <dbReference type="Proteomes" id="UP000824225"/>
    </source>
</evidence>
<evidence type="ECO:0000256" key="1">
    <source>
        <dbReference type="SAM" id="Coils"/>
    </source>
</evidence>
<feature type="region of interest" description="Disordered" evidence="2">
    <location>
        <begin position="169"/>
        <end position="206"/>
    </location>
</feature>
<reference evidence="3" key="2">
    <citation type="submission" date="2021-04" db="EMBL/GenBank/DDBJ databases">
        <authorList>
            <person name="Gilroy R."/>
        </authorList>
    </citation>
    <scope>NUCLEOTIDE SEQUENCE</scope>
    <source>
        <strain evidence="3">CHK186-16707</strain>
    </source>
</reference>
<feature type="coiled-coil region" evidence="1">
    <location>
        <begin position="45"/>
        <end position="79"/>
    </location>
</feature>
<accession>A0A9D2HE87</accession>
<feature type="region of interest" description="Disordered" evidence="2">
    <location>
        <begin position="1"/>
        <end position="42"/>
    </location>
</feature>
<keyword evidence="1" id="KW-0175">Coiled coil</keyword>
<comment type="caution">
    <text evidence="3">The sequence shown here is derived from an EMBL/GenBank/DDBJ whole genome shotgun (WGS) entry which is preliminary data.</text>
</comment>
<proteinExistence type="predicted"/>
<dbReference type="EMBL" id="DXAN01000023">
    <property type="protein sequence ID" value="HJA08904.1"/>
    <property type="molecule type" value="Genomic_DNA"/>
</dbReference>
<gene>
    <name evidence="3" type="ORF">H9962_06920</name>
</gene>
<protein>
    <submittedName>
        <fullName evidence="3">Uncharacterized protein</fullName>
    </submittedName>
</protein>
<feature type="compositionally biased region" description="Polar residues" evidence="2">
    <location>
        <begin position="1"/>
        <end position="11"/>
    </location>
</feature>
<evidence type="ECO:0000313" key="3">
    <source>
        <dbReference type="EMBL" id="HJA08904.1"/>
    </source>
</evidence>
<name>A0A9D2HE87_9BACT</name>
<dbReference type="Proteomes" id="UP000824225">
    <property type="component" value="Unassembled WGS sequence"/>
</dbReference>
<evidence type="ECO:0000256" key="2">
    <source>
        <dbReference type="SAM" id="MobiDB-lite"/>
    </source>
</evidence>
<organism evidence="3 4">
    <name type="scientific">Candidatus Mailhella merdigallinarum</name>
    <dbReference type="NCBI Taxonomy" id="2838658"/>
    <lineage>
        <taxon>Bacteria</taxon>
        <taxon>Pseudomonadati</taxon>
        <taxon>Thermodesulfobacteriota</taxon>
        <taxon>Desulfovibrionia</taxon>
        <taxon>Desulfovibrionales</taxon>
        <taxon>Desulfovibrionaceae</taxon>
        <taxon>Mailhella</taxon>
    </lineage>
</organism>
<reference evidence="3" key="1">
    <citation type="journal article" date="2021" name="PeerJ">
        <title>Extensive microbial diversity within the chicken gut microbiome revealed by metagenomics and culture.</title>
        <authorList>
            <person name="Gilroy R."/>
            <person name="Ravi A."/>
            <person name="Getino M."/>
            <person name="Pursley I."/>
            <person name="Horton D.L."/>
            <person name="Alikhan N.F."/>
            <person name="Baker D."/>
            <person name="Gharbi K."/>
            <person name="Hall N."/>
            <person name="Watson M."/>
            <person name="Adriaenssens E.M."/>
            <person name="Foster-Nyarko E."/>
            <person name="Jarju S."/>
            <person name="Secka A."/>
            <person name="Antonio M."/>
            <person name="Oren A."/>
            <person name="Chaudhuri R.R."/>
            <person name="La Ragione R."/>
            <person name="Hildebrand F."/>
            <person name="Pallen M.J."/>
        </authorList>
    </citation>
    <scope>NUCLEOTIDE SEQUENCE</scope>
    <source>
        <strain evidence="3">CHK186-16707</strain>
    </source>
</reference>